<accession>A0A543FAT9</accession>
<organism evidence="1 2">
    <name type="scientific">Nocardia bhagyanarayanae</name>
    <dbReference type="NCBI Taxonomy" id="1215925"/>
    <lineage>
        <taxon>Bacteria</taxon>
        <taxon>Bacillati</taxon>
        <taxon>Actinomycetota</taxon>
        <taxon>Actinomycetes</taxon>
        <taxon>Mycobacteriales</taxon>
        <taxon>Nocardiaceae</taxon>
        <taxon>Nocardia</taxon>
    </lineage>
</organism>
<dbReference type="NCBIfam" id="NF040564">
    <property type="entry name" value="SCO2523_fam"/>
    <property type="match status" value="1"/>
</dbReference>
<evidence type="ECO:0000313" key="1">
    <source>
        <dbReference type="EMBL" id="TQM30947.1"/>
    </source>
</evidence>
<dbReference type="SUPFAM" id="SSF52540">
    <property type="entry name" value="P-loop containing nucleoside triphosphate hydrolases"/>
    <property type="match status" value="1"/>
</dbReference>
<dbReference type="Proteomes" id="UP000316331">
    <property type="component" value="Unassembled WGS sequence"/>
</dbReference>
<name>A0A543FAT9_9NOCA</name>
<dbReference type="OrthoDB" id="4561190at2"/>
<evidence type="ECO:0008006" key="3">
    <source>
        <dbReference type="Google" id="ProtNLM"/>
    </source>
</evidence>
<sequence>MIVFATSDKGGTGRSVTSCNLGYRLCSKMGKNVAYLDFDFGSPTAGALFEIGGMERGISSGSGLHSYLLGKIDVATRVDVRGNTDRTDLRKLPGPTGKLVLLPGDLGGGEFDKKANDDIVERCARLLLELDQAFDVCLVDLSSGRSVAMDISLKATALPQLATRTVRWLVFHRWTRQHILAANGLVHGEHGLLECGVRVGHDRETLLDNLRYVRTAVPQLNMATGGSGPQAAWLHQQDAMLKHLASTKEVGASALLGETPVEPVLQYREQLILDIDVKKEIANRPTVVAFDLLAKRLIDEATWIRF</sequence>
<protein>
    <recommendedName>
        <fullName evidence="3">CobQ/CobB/MinD/ParA family nucleotide binding protein</fullName>
    </recommendedName>
</protein>
<proteinExistence type="predicted"/>
<dbReference type="PANTHER" id="PTHR13696:SF99">
    <property type="entry name" value="COBYRINIC ACID AC-DIAMIDE SYNTHASE"/>
    <property type="match status" value="1"/>
</dbReference>
<gene>
    <name evidence="1" type="ORF">FB390_2585</name>
</gene>
<dbReference type="EMBL" id="VFPG01000001">
    <property type="protein sequence ID" value="TQM30947.1"/>
    <property type="molecule type" value="Genomic_DNA"/>
</dbReference>
<dbReference type="InterPro" id="IPR050678">
    <property type="entry name" value="DNA_Partitioning_ATPase"/>
</dbReference>
<dbReference type="RefSeq" id="WP_141809131.1">
    <property type="nucleotide sequence ID" value="NZ_VFPG01000001.1"/>
</dbReference>
<dbReference type="PANTHER" id="PTHR13696">
    <property type="entry name" value="P-LOOP CONTAINING NUCLEOSIDE TRIPHOSPHATE HYDROLASE"/>
    <property type="match status" value="1"/>
</dbReference>
<evidence type="ECO:0000313" key="2">
    <source>
        <dbReference type="Proteomes" id="UP000316331"/>
    </source>
</evidence>
<dbReference type="InterPro" id="IPR027417">
    <property type="entry name" value="P-loop_NTPase"/>
</dbReference>
<keyword evidence="2" id="KW-1185">Reference proteome</keyword>
<comment type="caution">
    <text evidence="1">The sequence shown here is derived from an EMBL/GenBank/DDBJ whole genome shotgun (WGS) entry which is preliminary data.</text>
</comment>
<reference evidence="1 2" key="1">
    <citation type="submission" date="2019-06" db="EMBL/GenBank/DDBJ databases">
        <title>Sequencing the genomes of 1000 actinobacteria strains.</title>
        <authorList>
            <person name="Klenk H.-P."/>
        </authorList>
    </citation>
    <scope>NUCLEOTIDE SEQUENCE [LARGE SCALE GENOMIC DNA]</scope>
    <source>
        <strain evidence="1 2">DSM 103495</strain>
    </source>
</reference>
<dbReference type="Gene3D" id="3.40.50.300">
    <property type="entry name" value="P-loop containing nucleotide triphosphate hydrolases"/>
    <property type="match status" value="1"/>
</dbReference>
<dbReference type="AlphaFoldDB" id="A0A543FAT9"/>